<sequence length="487" mass="52906">MNDQIHSGGDEHGELGDAEYAEFMELAAQEGFDLADVEGDLAAAGHGPLPVLAVVGRPNVGKSTLVNRILGRREAVVEDRPGVTRDRVTYEAEWSGRRFKVVDTGGWEQDVLGIDASVAAQAEFAIDAADAVVFVVDATVGATDTDEAVVKLLRRAGKPVVLCANKVDGPSGEADAAMLWSLGLGEPYAVSALHGRGTGDMLDAVLEALPEAPAQTFGATIGGPRRIALIGRPNVGKSSLLNKVAGEERVVVNEMAGTTRDPVDEMIELGGITWKFVDTAGIRRRVHLQEGADYYASLRTAAAVEKAEVAVVLIDASESISVQDQRIISMAVEAGRALVIAYNKWDTLDEERRYYLEREIETELVQIQWAPRVNVSARTGRHMEKLVPAIETALAGWETRIPTGRLNSFLGEIVASHPHPIRGGKQPRILFGTQAGTRPPRFVLFASGFLEAGYRRFIERRLREEFGFEGTPLQISVRVREKRGRKK</sequence>
<dbReference type="CDD" id="cd01895">
    <property type="entry name" value="EngA2"/>
    <property type="match status" value="1"/>
</dbReference>
<comment type="function">
    <text evidence="8 10">GTPase that plays an essential role in the late steps of ribosome biogenesis.</text>
</comment>
<dbReference type="Proteomes" id="UP001204746">
    <property type="component" value="Unassembled WGS sequence"/>
</dbReference>
<dbReference type="SUPFAM" id="SSF52540">
    <property type="entry name" value="P-loop containing nucleoside triphosphate hydrolases"/>
    <property type="match status" value="2"/>
</dbReference>
<feature type="binding site" evidence="8">
    <location>
        <begin position="231"/>
        <end position="238"/>
    </location>
    <ligand>
        <name>GTP</name>
        <dbReference type="ChEBI" id="CHEBI:37565"/>
        <label>2</label>
    </ligand>
</feature>
<evidence type="ECO:0000256" key="2">
    <source>
        <dbReference type="ARBA" id="ARBA00020953"/>
    </source>
</evidence>
<dbReference type="PIRSF" id="PIRSF006485">
    <property type="entry name" value="GTP-binding_EngA"/>
    <property type="match status" value="1"/>
</dbReference>
<evidence type="ECO:0000313" key="13">
    <source>
        <dbReference type="Proteomes" id="UP001204746"/>
    </source>
</evidence>
<evidence type="ECO:0000256" key="5">
    <source>
        <dbReference type="ARBA" id="ARBA00022741"/>
    </source>
</evidence>
<evidence type="ECO:0000256" key="4">
    <source>
        <dbReference type="ARBA" id="ARBA00022737"/>
    </source>
</evidence>
<evidence type="ECO:0000256" key="3">
    <source>
        <dbReference type="ARBA" id="ARBA00022517"/>
    </source>
</evidence>
<dbReference type="InterPro" id="IPR016484">
    <property type="entry name" value="GTPase_Der"/>
</dbReference>
<dbReference type="InterPro" id="IPR031166">
    <property type="entry name" value="G_ENGA"/>
</dbReference>
<evidence type="ECO:0000256" key="1">
    <source>
        <dbReference type="ARBA" id="ARBA00008279"/>
    </source>
</evidence>
<feature type="binding site" evidence="8">
    <location>
        <begin position="165"/>
        <end position="168"/>
    </location>
    <ligand>
        <name>GTP</name>
        <dbReference type="ChEBI" id="CHEBI:37565"/>
        <label>1</label>
    </ligand>
</feature>
<dbReference type="PANTHER" id="PTHR43834:SF6">
    <property type="entry name" value="GTPASE DER"/>
    <property type="match status" value="1"/>
</dbReference>
<dbReference type="EMBL" id="JANIAA010000019">
    <property type="protein sequence ID" value="MCQ8191710.1"/>
    <property type="molecule type" value="Genomic_DNA"/>
</dbReference>
<dbReference type="SMART" id="SM00382">
    <property type="entry name" value="AAA"/>
    <property type="match status" value="2"/>
</dbReference>
<dbReference type="InterPro" id="IPR015946">
    <property type="entry name" value="KH_dom-like_a/b"/>
</dbReference>
<dbReference type="PANTHER" id="PTHR43834">
    <property type="entry name" value="GTPASE DER"/>
    <property type="match status" value="1"/>
</dbReference>
<evidence type="ECO:0000256" key="7">
    <source>
        <dbReference type="ARBA" id="ARBA00032345"/>
    </source>
</evidence>
<comment type="caution">
    <text evidence="12">The sequence shown here is derived from an EMBL/GenBank/DDBJ whole genome shotgun (WGS) entry which is preliminary data.</text>
</comment>
<feature type="domain" description="EngA-type G" evidence="11">
    <location>
        <begin position="225"/>
        <end position="398"/>
    </location>
</feature>
<dbReference type="NCBIfam" id="NF002828">
    <property type="entry name" value="PRK03003.1"/>
    <property type="match status" value="1"/>
</dbReference>
<dbReference type="InterPro" id="IPR005225">
    <property type="entry name" value="Small_GTP-bd"/>
</dbReference>
<dbReference type="InterPro" id="IPR003593">
    <property type="entry name" value="AAA+_ATPase"/>
</dbReference>
<evidence type="ECO:0000256" key="8">
    <source>
        <dbReference type="HAMAP-Rule" id="MF_00195"/>
    </source>
</evidence>
<dbReference type="HAMAP" id="MF_00195">
    <property type="entry name" value="GTPase_Der"/>
    <property type="match status" value="1"/>
</dbReference>
<dbReference type="Gene3D" id="3.40.50.300">
    <property type="entry name" value="P-loop containing nucleotide triphosphate hydrolases"/>
    <property type="match status" value="2"/>
</dbReference>
<keyword evidence="3 8" id="KW-0690">Ribosome biogenesis</keyword>
<accession>A0ABT1V2V1</accession>
<feature type="binding site" evidence="8">
    <location>
        <begin position="103"/>
        <end position="107"/>
    </location>
    <ligand>
        <name>GTP</name>
        <dbReference type="ChEBI" id="CHEBI:37565"/>
        <label>1</label>
    </ligand>
</feature>
<protein>
    <recommendedName>
        <fullName evidence="2 8">GTPase Der</fullName>
    </recommendedName>
    <alternativeName>
        <fullName evidence="7 8">GTP-binding protein EngA</fullName>
    </alternativeName>
</protein>
<evidence type="ECO:0000256" key="10">
    <source>
        <dbReference type="RuleBase" id="RU004481"/>
    </source>
</evidence>
<organism evidence="12 13">
    <name type="scientific">Streptomyces rugosispiralis</name>
    <dbReference type="NCBI Taxonomy" id="2967341"/>
    <lineage>
        <taxon>Bacteria</taxon>
        <taxon>Bacillati</taxon>
        <taxon>Actinomycetota</taxon>
        <taxon>Actinomycetes</taxon>
        <taxon>Kitasatosporales</taxon>
        <taxon>Streptomycetaceae</taxon>
        <taxon>Streptomyces</taxon>
    </lineage>
</organism>
<dbReference type="Pfam" id="PF01926">
    <property type="entry name" value="MMR_HSR1"/>
    <property type="match status" value="2"/>
</dbReference>
<keyword evidence="13" id="KW-1185">Reference proteome</keyword>
<feature type="binding site" evidence="8">
    <location>
        <begin position="343"/>
        <end position="346"/>
    </location>
    <ligand>
        <name>GTP</name>
        <dbReference type="ChEBI" id="CHEBI:37565"/>
        <label>2</label>
    </ligand>
</feature>
<evidence type="ECO:0000256" key="6">
    <source>
        <dbReference type="ARBA" id="ARBA00023134"/>
    </source>
</evidence>
<gene>
    <name evidence="8 12" type="primary">der</name>
    <name evidence="12" type="ORF">NP777_26235</name>
</gene>
<keyword evidence="4 10" id="KW-0677">Repeat</keyword>
<evidence type="ECO:0000313" key="12">
    <source>
        <dbReference type="EMBL" id="MCQ8191710.1"/>
    </source>
</evidence>
<dbReference type="PRINTS" id="PR00326">
    <property type="entry name" value="GTP1OBG"/>
</dbReference>
<dbReference type="RefSeq" id="WP_256652650.1">
    <property type="nucleotide sequence ID" value="NZ_JANIAA010000019.1"/>
</dbReference>
<keyword evidence="5 8" id="KW-0547">Nucleotide-binding</keyword>
<evidence type="ECO:0000256" key="9">
    <source>
        <dbReference type="PROSITE-ProRule" id="PRU01049"/>
    </source>
</evidence>
<proteinExistence type="inferred from homology"/>
<dbReference type="CDD" id="cd01894">
    <property type="entry name" value="EngA1"/>
    <property type="match status" value="1"/>
</dbReference>
<dbReference type="InterPro" id="IPR006073">
    <property type="entry name" value="GTP-bd"/>
</dbReference>
<feature type="binding site" evidence="8">
    <location>
        <begin position="56"/>
        <end position="63"/>
    </location>
    <ligand>
        <name>GTP</name>
        <dbReference type="ChEBI" id="CHEBI:37565"/>
        <label>1</label>
    </ligand>
</feature>
<dbReference type="Pfam" id="PF14714">
    <property type="entry name" value="KH_dom-like"/>
    <property type="match status" value="1"/>
</dbReference>
<reference evidence="12 13" key="1">
    <citation type="submission" date="2022-07" db="EMBL/GenBank/DDBJ databases">
        <authorList>
            <person name="Phongsopitanun W."/>
            <person name="Tanasupawat S."/>
        </authorList>
    </citation>
    <scope>NUCLEOTIDE SEQUENCE [LARGE SCALE GENOMIC DNA]</scope>
    <source>
        <strain evidence="12 13">RCU-064</strain>
    </source>
</reference>
<feature type="binding site" evidence="8">
    <location>
        <begin position="278"/>
        <end position="282"/>
    </location>
    <ligand>
        <name>GTP</name>
        <dbReference type="ChEBI" id="CHEBI:37565"/>
        <label>2</label>
    </ligand>
</feature>
<comment type="subunit">
    <text evidence="8">Associates with the 50S ribosomal subunit.</text>
</comment>
<comment type="similarity">
    <text evidence="1 8 9 10">Belongs to the TRAFAC class TrmE-Era-EngA-EngB-Septin-like GTPase superfamily. EngA (Der) GTPase family.</text>
</comment>
<dbReference type="InterPro" id="IPR027417">
    <property type="entry name" value="P-loop_NTPase"/>
</dbReference>
<keyword evidence="6 8" id="KW-0342">GTP-binding</keyword>
<dbReference type="NCBIfam" id="TIGR00231">
    <property type="entry name" value="small_GTP"/>
    <property type="match status" value="2"/>
</dbReference>
<dbReference type="NCBIfam" id="TIGR03594">
    <property type="entry name" value="GTPase_EngA"/>
    <property type="match status" value="1"/>
</dbReference>
<dbReference type="PROSITE" id="PS51712">
    <property type="entry name" value="G_ENGA"/>
    <property type="match status" value="2"/>
</dbReference>
<name>A0ABT1V2V1_9ACTN</name>
<dbReference type="InterPro" id="IPR032859">
    <property type="entry name" value="KH_dom-like"/>
</dbReference>
<feature type="domain" description="EngA-type G" evidence="11">
    <location>
        <begin position="50"/>
        <end position="213"/>
    </location>
</feature>
<dbReference type="Gene3D" id="3.30.300.20">
    <property type="match status" value="1"/>
</dbReference>
<evidence type="ECO:0000259" key="11">
    <source>
        <dbReference type="PROSITE" id="PS51712"/>
    </source>
</evidence>